<dbReference type="GO" id="GO:0032456">
    <property type="term" value="P:endocytic recycling"/>
    <property type="evidence" value="ECO:0007669"/>
    <property type="project" value="EnsemblFungi"/>
</dbReference>
<dbReference type="GO" id="GO:0005829">
    <property type="term" value="C:cytosol"/>
    <property type="evidence" value="ECO:0007669"/>
    <property type="project" value="TreeGrafter"/>
</dbReference>
<dbReference type="GO" id="GO:0031902">
    <property type="term" value="C:late endosome membrane"/>
    <property type="evidence" value="ECO:0007669"/>
    <property type="project" value="EnsemblFungi"/>
</dbReference>
<comment type="similarity">
    <text evidence="1">Belongs to the LTV1 family.</text>
</comment>
<dbReference type="GO" id="GO:1904669">
    <property type="term" value="P:ATP export"/>
    <property type="evidence" value="ECO:0007669"/>
    <property type="project" value="EnsemblFungi"/>
</dbReference>
<dbReference type="GeneID" id="5230670"/>
<feature type="compositionally biased region" description="Basic and acidic residues" evidence="2">
    <location>
        <begin position="261"/>
        <end position="270"/>
    </location>
</feature>
<feature type="compositionally biased region" description="Basic and acidic residues" evidence="2">
    <location>
        <begin position="413"/>
        <end position="422"/>
    </location>
</feature>
<accession>A5E6J6</accession>
<evidence type="ECO:0000256" key="2">
    <source>
        <dbReference type="SAM" id="MobiDB-lite"/>
    </source>
</evidence>
<feature type="compositionally biased region" description="Acidic residues" evidence="2">
    <location>
        <begin position="271"/>
        <end position="286"/>
    </location>
</feature>
<dbReference type="eggNOG" id="KOG2637">
    <property type="taxonomic scope" value="Eukaryota"/>
</dbReference>
<evidence type="ECO:0000313" key="4">
    <source>
        <dbReference type="Proteomes" id="UP000001996"/>
    </source>
</evidence>
<feature type="region of interest" description="Disordered" evidence="2">
    <location>
        <begin position="203"/>
        <end position="225"/>
    </location>
</feature>
<evidence type="ECO:0008006" key="5">
    <source>
        <dbReference type="Google" id="ProtNLM"/>
    </source>
</evidence>
<feature type="compositionally biased region" description="Basic residues" evidence="2">
    <location>
        <begin position="320"/>
        <end position="331"/>
    </location>
</feature>
<dbReference type="KEGG" id="lel:PVL30_002332"/>
<dbReference type="InterPro" id="IPR007307">
    <property type="entry name" value="Ltv1"/>
</dbReference>
<evidence type="ECO:0000256" key="1">
    <source>
        <dbReference type="ARBA" id="ARBA00009078"/>
    </source>
</evidence>
<name>A5E6J6_LODEL</name>
<dbReference type="GO" id="GO:0042274">
    <property type="term" value="P:ribosomal small subunit biogenesis"/>
    <property type="evidence" value="ECO:0007669"/>
    <property type="project" value="EnsemblFungi"/>
</dbReference>
<dbReference type="PANTHER" id="PTHR21531:SF0">
    <property type="entry name" value="PROTEIN LTV1 HOMOLOG"/>
    <property type="match status" value="1"/>
</dbReference>
<reference evidence="3 4" key="1">
    <citation type="journal article" date="2009" name="Nature">
        <title>Evolution of pathogenicity and sexual reproduction in eight Candida genomes.</title>
        <authorList>
            <person name="Butler G."/>
            <person name="Rasmussen M.D."/>
            <person name="Lin M.F."/>
            <person name="Santos M.A."/>
            <person name="Sakthikumar S."/>
            <person name="Munro C.A."/>
            <person name="Rheinbay E."/>
            <person name="Grabherr M."/>
            <person name="Forche A."/>
            <person name="Reedy J.L."/>
            <person name="Agrafioti I."/>
            <person name="Arnaud M.B."/>
            <person name="Bates S."/>
            <person name="Brown A.J."/>
            <person name="Brunke S."/>
            <person name="Costanzo M.C."/>
            <person name="Fitzpatrick D.A."/>
            <person name="de Groot P.W."/>
            <person name="Harris D."/>
            <person name="Hoyer L.L."/>
            <person name="Hube B."/>
            <person name="Klis F.M."/>
            <person name="Kodira C."/>
            <person name="Lennard N."/>
            <person name="Logue M.E."/>
            <person name="Martin R."/>
            <person name="Neiman A.M."/>
            <person name="Nikolaou E."/>
            <person name="Quail M.A."/>
            <person name="Quinn J."/>
            <person name="Santos M.C."/>
            <person name="Schmitzberger F.F."/>
            <person name="Sherlock G."/>
            <person name="Shah P."/>
            <person name="Silverstein K.A."/>
            <person name="Skrzypek M.S."/>
            <person name="Soll D."/>
            <person name="Staggs R."/>
            <person name="Stansfield I."/>
            <person name="Stumpf M.P."/>
            <person name="Sudbery P.E."/>
            <person name="Srikantha T."/>
            <person name="Zeng Q."/>
            <person name="Berman J."/>
            <person name="Berriman M."/>
            <person name="Heitman J."/>
            <person name="Gow N.A."/>
            <person name="Lorenz M.C."/>
            <person name="Birren B.W."/>
            <person name="Kellis M."/>
            <person name="Cuomo C.A."/>
        </authorList>
    </citation>
    <scope>NUCLEOTIDE SEQUENCE [LARGE SCALE GENOMIC DNA]</scope>
    <source>
        <strain evidence="4">ATCC 11503 / BCRC 21390 / CBS 2605 / JCM 1781 / NBRC 1676 / NRRL YB-4239</strain>
    </source>
</reference>
<feature type="region of interest" description="Disordered" evidence="2">
    <location>
        <begin position="410"/>
        <end position="447"/>
    </location>
</feature>
<sequence>MGRKFDKKNATTYNVVHRAHDDARFFDDDASLNVLVPTNQGKSTSGNNKRIFTTHDLEESLKDKVRENEGMAAQYGITYDDSKYDYMQHLKPLGNSDGVFIARKQQREEAERKQKMKLEDLLRDQLPSEQKRKVLRDLNQSIPDELKGFQPDMDPRLREVLEALEDEAYIEEVVHKGGENGEDEEDYEDDVFADLLKSGEVEDEDEFYEDYYDGEDGDYDEWDLDNYADQYDAKYDETPEELVGKEEVNTNWQRDFMKFKKEDKNRQHDWDSDDDFDEEDDEEDQESAQAQSQAHLNGEVVDDDNDDDDQLGDLPDVRSKKSKTKLRKKKGAMTDTSSFSMSSSALFRTEGLSLLDDRYEQLNKKYVGSASEARAPQQVKPFDMKEERTDLEGLLDDFLDNYELESGGRKLAKKDEEKKKLQEAANSVSRGKKAKSLNKAFGRMTLE</sequence>
<dbReference type="Proteomes" id="UP000001996">
    <property type="component" value="Unassembled WGS sequence"/>
</dbReference>
<dbReference type="GO" id="GO:0032040">
    <property type="term" value="C:small-subunit processome"/>
    <property type="evidence" value="ECO:0007669"/>
    <property type="project" value="EnsemblFungi"/>
</dbReference>
<dbReference type="EMBL" id="CH981532">
    <property type="protein sequence ID" value="EDK47054.1"/>
    <property type="molecule type" value="Genomic_DNA"/>
</dbReference>
<feature type="region of interest" description="Disordered" evidence="2">
    <location>
        <begin position="261"/>
        <end position="343"/>
    </location>
</feature>
<gene>
    <name evidence="3" type="ORF">LELG_05235</name>
</gene>
<dbReference type="GO" id="GO:0071986">
    <property type="term" value="C:Ragulator complex"/>
    <property type="evidence" value="ECO:0007669"/>
    <property type="project" value="EnsemblFungi"/>
</dbReference>
<dbReference type="OrthoDB" id="5852896at2759"/>
<dbReference type="OMA" id="TAQHFTL"/>
<keyword evidence="4" id="KW-1185">Reference proteome</keyword>
<protein>
    <recommendedName>
        <fullName evidence="5">Protein LTV1</fullName>
    </recommendedName>
</protein>
<dbReference type="GO" id="GO:0006970">
    <property type="term" value="P:response to osmotic stress"/>
    <property type="evidence" value="ECO:0007669"/>
    <property type="project" value="EnsemblFungi"/>
</dbReference>
<dbReference type="GO" id="GO:0034599">
    <property type="term" value="P:cellular response to oxidative stress"/>
    <property type="evidence" value="ECO:0007669"/>
    <property type="project" value="EnsemblFungi"/>
</dbReference>
<dbReference type="GO" id="GO:0000056">
    <property type="term" value="P:ribosomal small subunit export from nucleus"/>
    <property type="evidence" value="ECO:0007669"/>
    <property type="project" value="EnsemblFungi"/>
</dbReference>
<dbReference type="FunCoup" id="A5E6J6">
    <property type="interactions" value="459"/>
</dbReference>
<evidence type="ECO:0000313" key="3">
    <source>
        <dbReference type="EMBL" id="EDK47054.1"/>
    </source>
</evidence>
<dbReference type="HOGENOM" id="CLU_028555_1_0_1"/>
<organism evidence="3 4">
    <name type="scientific">Lodderomyces elongisporus (strain ATCC 11503 / CBS 2605 / JCM 1781 / NBRC 1676 / NRRL YB-4239)</name>
    <name type="common">Yeast</name>
    <name type="synonym">Saccharomyces elongisporus</name>
    <dbReference type="NCBI Taxonomy" id="379508"/>
    <lineage>
        <taxon>Eukaryota</taxon>
        <taxon>Fungi</taxon>
        <taxon>Dikarya</taxon>
        <taxon>Ascomycota</taxon>
        <taxon>Saccharomycotina</taxon>
        <taxon>Pichiomycetes</taxon>
        <taxon>Debaryomycetaceae</taxon>
        <taxon>Candida/Lodderomyces clade</taxon>
        <taxon>Lodderomyces</taxon>
    </lineage>
</organism>
<dbReference type="GO" id="GO:0030688">
    <property type="term" value="C:preribosome, small subunit precursor"/>
    <property type="evidence" value="ECO:0007669"/>
    <property type="project" value="EnsemblFungi"/>
</dbReference>
<dbReference type="STRING" id="379508.A5E6J6"/>
<dbReference type="Pfam" id="PF04180">
    <property type="entry name" value="LTV"/>
    <property type="match status" value="1"/>
</dbReference>
<dbReference type="AlphaFoldDB" id="A5E6J6"/>
<dbReference type="InParanoid" id="A5E6J6"/>
<feature type="compositionally biased region" description="Acidic residues" evidence="2">
    <location>
        <begin position="300"/>
        <end position="311"/>
    </location>
</feature>
<dbReference type="PANTHER" id="PTHR21531">
    <property type="entry name" value="LOW-TEMPERATURE VIABILITY PROTEIN LTV1-RELATED"/>
    <property type="match status" value="1"/>
</dbReference>
<proteinExistence type="inferred from homology"/>